<proteinExistence type="inferred from homology"/>
<dbReference type="AlphaFoldDB" id="A0A8J3L8G4"/>
<dbReference type="Pfam" id="PF06114">
    <property type="entry name" value="Peptidase_M78"/>
    <property type="match status" value="1"/>
</dbReference>
<evidence type="ECO:0000259" key="2">
    <source>
        <dbReference type="Pfam" id="PF06114"/>
    </source>
</evidence>
<dbReference type="EMBL" id="BONJ01000026">
    <property type="protein sequence ID" value="GIG16328.1"/>
    <property type="molecule type" value="Genomic_DNA"/>
</dbReference>
<dbReference type="GO" id="GO:0003677">
    <property type="term" value="F:DNA binding"/>
    <property type="evidence" value="ECO:0007669"/>
    <property type="project" value="InterPro"/>
</dbReference>
<feature type="domain" description="IrrE N-terminal-like" evidence="2">
    <location>
        <begin position="164"/>
        <end position="283"/>
    </location>
</feature>
<dbReference type="InterPro" id="IPR010982">
    <property type="entry name" value="Lambda_DNA-bd_dom_sf"/>
</dbReference>
<dbReference type="Gene3D" id="1.10.10.2910">
    <property type="match status" value="1"/>
</dbReference>
<evidence type="ECO:0000256" key="1">
    <source>
        <dbReference type="ARBA" id="ARBA00007227"/>
    </source>
</evidence>
<reference evidence="3" key="1">
    <citation type="submission" date="2021-01" db="EMBL/GenBank/DDBJ databases">
        <title>Whole genome shotgun sequence of Catellatospora methionotrophica NBRC 14553.</title>
        <authorList>
            <person name="Komaki H."/>
            <person name="Tamura T."/>
        </authorList>
    </citation>
    <scope>NUCLEOTIDE SEQUENCE</scope>
    <source>
        <strain evidence="3">NBRC 14553</strain>
    </source>
</reference>
<name>A0A8J3L8G4_9ACTN</name>
<dbReference type="SUPFAM" id="SSF47413">
    <property type="entry name" value="lambda repressor-like DNA-binding domains"/>
    <property type="match status" value="1"/>
</dbReference>
<evidence type="ECO:0000313" key="3">
    <source>
        <dbReference type="EMBL" id="GIG16328.1"/>
    </source>
</evidence>
<accession>A0A8J3L8G4</accession>
<keyword evidence="4" id="KW-1185">Reference proteome</keyword>
<protein>
    <recommendedName>
        <fullName evidence="2">IrrE N-terminal-like domain-containing protein</fullName>
    </recommendedName>
</protein>
<evidence type="ECO:0000313" key="4">
    <source>
        <dbReference type="Proteomes" id="UP000660339"/>
    </source>
</evidence>
<dbReference type="PANTHER" id="PTHR43236">
    <property type="entry name" value="ANTITOXIN HIGA1"/>
    <property type="match status" value="1"/>
</dbReference>
<dbReference type="InterPro" id="IPR010359">
    <property type="entry name" value="IrrE_HExxH"/>
</dbReference>
<gene>
    <name evidence="3" type="ORF">Cme02nite_46600</name>
</gene>
<dbReference type="RefSeq" id="WP_166385415.1">
    <property type="nucleotide sequence ID" value="NZ_BAAATT010000003.1"/>
</dbReference>
<dbReference type="InterPro" id="IPR001387">
    <property type="entry name" value="Cro/C1-type_HTH"/>
</dbReference>
<comment type="caution">
    <text evidence="3">The sequence shown here is derived from an EMBL/GenBank/DDBJ whole genome shotgun (WGS) entry which is preliminary data.</text>
</comment>
<dbReference type="CDD" id="cd00093">
    <property type="entry name" value="HTH_XRE"/>
    <property type="match status" value="1"/>
</dbReference>
<comment type="similarity">
    <text evidence="1">Belongs to the short-chain fatty acyl-CoA assimilation regulator (ScfR) family.</text>
</comment>
<sequence>MTGDSIIDRVRVVIEQVGENQSSFASMVGMTEDKLSKSLKGTRRFTSLELALVAEVGRVSVDWLLSGKAPARPMVAARTIDKASLDIASITELVDRHMAAFDVLDLLGEGSVVSELPPVSEELQLWEQGEALATHALERMYGSGLTVHKLEFAVLANSVEQLFGIDVVVGSLPDGLDGLAWQKDGRRLIFLPSTRQWTRQRFTFAHELCHVLAGDAQQILVDQNLSPGKDAHPSERRANSFAAAFLMPAKELRGLVSGRIDRDAFAELVVSFKVSPSAMAARLRSLGLLQKESFEALRRLTSLDCHELAGNLEDYVAQVNGSIAARLPSRLVQSLFEAYRDGRTTLRPLANLLSVDVGGLHEVLSGTPEFIDQQGDRESNSELVYSL</sequence>
<dbReference type="Gene3D" id="1.10.260.40">
    <property type="entry name" value="lambda repressor-like DNA-binding domains"/>
    <property type="match status" value="1"/>
</dbReference>
<dbReference type="PANTHER" id="PTHR43236:SF1">
    <property type="entry name" value="BLL7220 PROTEIN"/>
    <property type="match status" value="1"/>
</dbReference>
<dbReference type="Proteomes" id="UP000660339">
    <property type="component" value="Unassembled WGS sequence"/>
</dbReference>
<dbReference type="InterPro" id="IPR052345">
    <property type="entry name" value="Rad_response_metalloprotease"/>
</dbReference>
<organism evidence="3 4">
    <name type="scientific">Catellatospora methionotrophica</name>
    <dbReference type="NCBI Taxonomy" id="121620"/>
    <lineage>
        <taxon>Bacteria</taxon>
        <taxon>Bacillati</taxon>
        <taxon>Actinomycetota</taxon>
        <taxon>Actinomycetes</taxon>
        <taxon>Micromonosporales</taxon>
        <taxon>Micromonosporaceae</taxon>
        <taxon>Catellatospora</taxon>
    </lineage>
</organism>